<name>A0ABN3E6L9_9MICO</name>
<dbReference type="Proteomes" id="UP001500929">
    <property type="component" value="Unassembled WGS sequence"/>
</dbReference>
<reference evidence="1 2" key="1">
    <citation type="journal article" date="2019" name="Int. J. Syst. Evol. Microbiol.">
        <title>The Global Catalogue of Microorganisms (GCM) 10K type strain sequencing project: providing services to taxonomists for standard genome sequencing and annotation.</title>
        <authorList>
            <consortium name="The Broad Institute Genomics Platform"/>
            <consortium name="The Broad Institute Genome Sequencing Center for Infectious Disease"/>
            <person name="Wu L."/>
            <person name="Ma J."/>
        </authorList>
    </citation>
    <scope>NUCLEOTIDE SEQUENCE [LARGE SCALE GENOMIC DNA]</scope>
    <source>
        <strain evidence="1 2">JCM 16117</strain>
    </source>
</reference>
<organism evidence="1 2">
    <name type="scientific">Herbiconiux moechotypicola</name>
    <dbReference type="NCBI Taxonomy" id="637393"/>
    <lineage>
        <taxon>Bacteria</taxon>
        <taxon>Bacillati</taxon>
        <taxon>Actinomycetota</taxon>
        <taxon>Actinomycetes</taxon>
        <taxon>Micrococcales</taxon>
        <taxon>Microbacteriaceae</taxon>
        <taxon>Herbiconiux</taxon>
    </lineage>
</organism>
<proteinExistence type="predicted"/>
<sequence length="84" mass="9583">MVTVMNEIVLHHQTETIAILIGENDDPETVRPLATVYRLKDGWHMKLTHRHDRFAWSGPFAAPEEAIHRYTPADVTGPLQRIAV</sequence>
<protein>
    <submittedName>
        <fullName evidence="1">Uncharacterized protein</fullName>
    </submittedName>
</protein>
<comment type="caution">
    <text evidence="1">The sequence shown here is derived from an EMBL/GenBank/DDBJ whole genome shotgun (WGS) entry which is preliminary data.</text>
</comment>
<evidence type="ECO:0000313" key="2">
    <source>
        <dbReference type="Proteomes" id="UP001500929"/>
    </source>
</evidence>
<keyword evidence="2" id="KW-1185">Reference proteome</keyword>
<accession>A0ABN3E6L9</accession>
<dbReference type="EMBL" id="BAAAQY010000016">
    <property type="protein sequence ID" value="GAA2249695.1"/>
    <property type="molecule type" value="Genomic_DNA"/>
</dbReference>
<evidence type="ECO:0000313" key="1">
    <source>
        <dbReference type="EMBL" id="GAA2249695.1"/>
    </source>
</evidence>
<gene>
    <name evidence="1" type="ORF">GCM10009851_39100</name>
</gene>